<evidence type="ECO:0000313" key="3">
    <source>
        <dbReference type="EMBL" id="TBW32886.1"/>
    </source>
</evidence>
<organism evidence="3 4">
    <name type="scientific">Siculibacillus lacustris</name>
    <dbReference type="NCBI Taxonomy" id="1549641"/>
    <lineage>
        <taxon>Bacteria</taxon>
        <taxon>Pseudomonadati</taxon>
        <taxon>Pseudomonadota</taxon>
        <taxon>Alphaproteobacteria</taxon>
        <taxon>Hyphomicrobiales</taxon>
        <taxon>Ancalomicrobiaceae</taxon>
        <taxon>Siculibacillus</taxon>
    </lineage>
</organism>
<dbReference type="InterPro" id="IPR011249">
    <property type="entry name" value="Metalloenz_LuxS/M16"/>
</dbReference>
<dbReference type="GO" id="GO:0046872">
    <property type="term" value="F:metal ion binding"/>
    <property type="evidence" value="ECO:0007669"/>
    <property type="project" value="InterPro"/>
</dbReference>
<dbReference type="InterPro" id="IPR007863">
    <property type="entry name" value="Peptidase_M16_C"/>
</dbReference>
<dbReference type="Pfam" id="PF00675">
    <property type="entry name" value="Peptidase_M16"/>
    <property type="match status" value="1"/>
</dbReference>
<name>A0A4V2KSI1_9HYPH</name>
<dbReference type="Gene3D" id="3.30.830.10">
    <property type="entry name" value="Metalloenzyme, LuxS/M16 peptidase-like"/>
    <property type="match status" value="2"/>
</dbReference>
<dbReference type="OrthoDB" id="9811314at2"/>
<sequence>MARAFDLVPIPSPADRVRRTLRGVVCALGLVLAAGLASPASATTVQRVVSPKGIEAWLVEEHAVPMIAVDFSFEGGSTQDPAGKEGITDLLSSLLDEGAGDLPSQEFQTRLEDLSVEFGFHDRADRFDGEMKTLSKNRDAAFDLLALALNRPRFDAEAVERMRVQAITGLRRAEKNPDQIAGRRLLEAVFPGHPYGRPSEGTEASLTAITPADLHELHRRLFVRAGLKIAVVGDIDAATLAPQLDRLFAGLPAEGRRVAVAEVVPKAGGRITVAAPIPQAVVRLGAPGLKRDDPDFMAAYVMNHILGGGSFSSWLYREVREKRGLAYSISTGLAPYVHAGLFLGAVGTRAEAVDETLALMRTEIARMRDTGPDAAELTAAKAYLIGSYPLRFDTSDKIAGSLLAIMIDDLGIDWIDRRNAAIEAVTLADVRRVAARLFAVEPTVVVVGPTRD</sequence>
<feature type="domain" description="Peptidase M16 C-terminal" evidence="2">
    <location>
        <begin position="209"/>
        <end position="383"/>
    </location>
</feature>
<dbReference type="EMBL" id="SJFN01000051">
    <property type="protein sequence ID" value="TBW32886.1"/>
    <property type="molecule type" value="Genomic_DNA"/>
</dbReference>
<keyword evidence="4" id="KW-1185">Reference proteome</keyword>
<feature type="domain" description="Peptidase M16 N-terminal" evidence="1">
    <location>
        <begin position="67"/>
        <end position="202"/>
    </location>
</feature>
<accession>A0A4V2KSI1</accession>
<dbReference type="PANTHER" id="PTHR11851:SF224">
    <property type="entry name" value="PROCESSING PROTEASE"/>
    <property type="match status" value="1"/>
</dbReference>
<protein>
    <submittedName>
        <fullName evidence="3">Insulinase family protein</fullName>
    </submittedName>
</protein>
<dbReference type="PANTHER" id="PTHR11851">
    <property type="entry name" value="METALLOPROTEASE"/>
    <property type="match status" value="1"/>
</dbReference>
<gene>
    <name evidence="3" type="ORF">EYW49_21335</name>
</gene>
<comment type="caution">
    <text evidence="3">The sequence shown here is derived from an EMBL/GenBank/DDBJ whole genome shotgun (WGS) entry which is preliminary data.</text>
</comment>
<proteinExistence type="predicted"/>
<dbReference type="SUPFAM" id="SSF63411">
    <property type="entry name" value="LuxS/MPP-like metallohydrolase"/>
    <property type="match status" value="2"/>
</dbReference>
<dbReference type="Pfam" id="PF05193">
    <property type="entry name" value="Peptidase_M16_C"/>
    <property type="match status" value="1"/>
</dbReference>
<evidence type="ECO:0000313" key="4">
    <source>
        <dbReference type="Proteomes" id="UP000292781"/>
    </source>
</evidence>
<dbReference type="InterPro" id="IPR011765">
    <property type="entry name" value="Pept_M16_N"/>
</dbReference>
<dbReference type="InterPro" id="IPR050361">
    <property type="entry name" value="MPP/UQCRC_Complex"/>
</dbReference>
<dbReference type="Proteomes" id="UP000292781">
    <property type="component" value="Unassembled WGS sequence"/>
</dbReference>
<dbReference type="AlphaFoldDB" id="A0A4V2KSI1"/>
<dbReference type="RefSeq" id="WP_131311654.1">
    <property type="nucleotide sequence ID" value="NZ_SJFN01000051.1"/>
</dbReference>
<evidence type="ECO:0000259" key="2">
    <source>
        <dbReference type="Pfam" id="PF05193"/>
    </source>
</evidence>
<reference evidence="3 4" key="1">
    <citation type="submission" date="2019-02" db="EMBL/GenBank/DDBJ databases">
        <title>Siculibacillus lacustris gen. nov., sp. nov., a new rosette-forming bacterium isolated from a freshwater crater lake (Lake St. Ana, Romania).</title>
        <authorList>
            <person name="Felfoldi T."/>
            <person name="Marton Z."/>
            <person name="Szabo A."/>
            <person name="Mentes A."/>
            <person name="Boka K."/>
            <person name="Marialigeti K."/>
            <person name="Mathe I."/>
            <person name="Koncz M."/>
            <person name="Schumann P."/>
            <person name="Toth E."/>
        </authorList>
    </citation>
    <scope>NUCLEOTIDE SEQUENCE [LARGE SCALE GENOMIC DNA]</scope>
    <source>
        <strain evidence="3 4">SA-279</strain>
    </source>
</reference>
<evidence type="ECO:0000259" key="1">
    <source>
        <dbReference type="Pfam" id="PF00675"/>
    </source>
</evidence>